<dbReference type="EnsemblPlants" id="AET7Gv20699900.3">
    <property type="protein sequence ID" value="AET7Gv20699900.3"/>
    <property type="gene ID" value="AET7Gv20699900"/>
</dbReference>
<reference evidence="1" key="4">
    <citation type="submission" date="2019-03" db="UniProtKB">
        <authorList>
            <consortium name="EnsemblPlants"/>
        </authorList>
    </citation>
    <scope>IDENTIFICATION</scope>
</reference>
<name>A0A453RUP1_AEGTS</name>
<evidence type="ECO:0000313" key="1">
    <source>
        <dbReference type="EnsemblPlants" id="AET7Gv20699900.3"/>
    </source>
</evidence>
<evidence type="ECO:0000313" key="2">
    <source>
        <dbReference type="Proteomes" id="UP000015105"/>
    </source>
</evidence>
<dbReference type="AlphaFoldDB" id="A0A453RUP1"/>
<protein>
    <submittedName>
        <fullName evidence="1">Uncharacterized protein</fullName>
    </submittedName>
</protein>
<accession>A0A453RUP1</accession>
<reference evidence="2" key="1">
    <citation type="journal article" date="2014" name="Science">
        <title>Ancient hybridizations among the ancestral genomes of bread wheat.</title>
        <authorList>
            <consortium name="International Wheat Genome Sequencing Consortium,"/>
            <person name="Marcussen T."/>
            <person name="Sandve S.R."/>
            <person name="Heier L."/>
            <person name="Spannagl M."/>
            <person name="Pfeifer M."/>
            <person name="Jakobsen K.S."/>
            <person name="Wulff B.B."/>
            <person name="Steuernagel B."/>
            <person name="Mayer K.F."/>
            <person name="Olsen O.A."/>
        </authorList>
    </citation>
    <scope>NUCLEOTIDE SEQUENCE [LARGE SCALE GENOMIC DNA]</scope>
    <source>
        <strain evidence="2">cv. AL8/78</strain>
    </source>
</reference>
<reference evidence="2" key="2">
    <citation type="journal article" date="2017" name="Nat. Plants">
        <title>The Aegilops tauschii genome reveals multiple impacts of transposons.</title>
        <authorList>
            <person name="Zhao G."/>
            <person name="Zou C."/>
            <person name="Li K."/>
            <person name="Wang K."/>
            <person name="Li T."/>
            <person name="Gao L."/>
            <person name="Zhang X."/>
            <person name="Wang H."/>
            <person name="Yang Z."/>
            <person name="Liu X."/>
            <person name="Jiang W."/>
            <person name="Mao L."/>
            <person name="Kong X."/>
            <person name="Jiao Y."/>
            <person name="Jia J."/>
        </authorList>
    </citation>
    <scope>NUCLEOTIDE SEQUENCE [LARGE SCALE GENOMIC DNA]</scope>
    <source>
        <strain evidence="2">cv. AL8/78</strain>
    </source>
</reference>
<organism evidence="1 2">
    <name type="scientific">Aegilops tauschii subsp. strangulata</name>
    <name type="common">Goatgrass</name>
    <dbReference type="NCBI Taxonomy" id="200361"/>
    <lineage>
        <taxon>Eukaryota</taxon>
        <taxon>Viridiplantae</taxon>
        <taxon>Streptophyta</taxon>
        <taxon>Embryophyta</taxon>
        <taxon>Tracheophyta</taxon>
        <taxon>Spermatophyta</taxon>
        <taxon>Magnoliopsida</taxon>
        <taxon>Liliopsida</taxon>
        <taxon>Poales</taxon>
        <taxon>Poaceae</taxon>
        <taxon>BOP clade</taxon>
        <taxon>Pooideae</taxon>
        <taxon>Triticodae</taxon>
        <taxon>Triticeae</taxon>
        <taxon>Triticinae</taxon>
        <taxon>Aegilops</taxon>
    </lineage>
</organism>
<dbReference type="Gramene" id="AET7Gv20699900.3">
    <property type="protein sequence ID" value="AET7Gv20699900.3"/>
    <property type="gene ID" value="AET7Gv20699900"/>
</dbReference>
<dbReference type="Proteomes" id="UP000015105">
    <property type="component" value="Chromosome 7D"/>
</dbReference>
<keyword evidence="2" id="KW-1185">Reference proteome</keyword>
<reference evidence="1" key="5">
    <citation type="journal article" date="2021" name="G3 (Bethesda)">
        <title>Aegilops tauschii genome assembly Aet v5.0 features greater sequence contiguity and improved annotation.</title>
        <authorList>
            <person name="Wang L."/>
            <person name="Zhu T."/>
            <person name="Rodriguez J.C."/>
            <person name="Deal K.R."/>
            <person name="Dubcovsky J."/>
            <person name="McGuire P.E."/>
            <person name="Lux T."/>
            <person name="Spannagl M."/>
            <person name="Mayer K.F.X."/>
            <person name="Baldrich P."/>
            <person name="Meyers B.C."/>
            <person name="Huo N."/>
            <person name="Gu Y.Q."/>
            <person name="Zhou H."/>
            <person name="Devos K.M."/>
            <person name="Bennetzen J.L."/>
            <person name="Unver T."/>
            <person name="Budak H."/>
            <person name="Gulick P.J."/>
            <person name="Galiba G."/>
            <person name="Kalapos B."/>
            <person name="Nelson D.R."/>
            <person name="Li P."/>
            <person name="You F.M."/>
            <person name="Luo M.C."/>
            <person name="Dvorak J."/>
        </authorList>
    </citation>
    <scope>NUCLEOTIDE SEQUENCE [LARGE SCALE GENOMIC DNA]</scope>
    <source>
        <strain evidence="1">cv. AL8/78</strain>
    </source>
</reference>
<dbReference type="PANTHER" id="PTHR36617:SF17">
    <property type="entry name" value="OS01G0114800 PROTEIN"/>
    <property type="match status" value="1"/>
</dbReference>
<proteinExistence type="predicted"/>
<sequence>MAGWASGTWSAPGSRSGCAGYGLRARTRTEHGRGWTYNLLRRSALFYASTTMALGDGRTALFWEDRWLGGQGVRELAPMLFQCIPKQRRKTRTVAEAMTNNRWARDIQGLFGLPEIGQYLKLWHLVQYVELSNEPDKLLWSWTTNGTYTAQSCYRATFQGAMDCHSWKLIWRTWAPPRVKFFIGWLAKIAAGPSSGSCAAACSTTRGACCVTRNRRRSGTWCSHVHSPGRHGTRSYLGCACRRRCPSTTIRLWTSGCARRSSHRPLYARR</sequence>
<reference evidence="1" key="3">
    <citation type="journal article" date="2017" name="Nature">
        <title>Genome sequence of the progenitor of the wheat D genome Aegilops tauschii.</title>
        <authorList>
            <person name="Luo M.C."/>
            <person name="Gu Y.Q."/>
            <person name="Puiu D."/>
            <person name="Wang H."/>
            <person name="Twardziok S.O."/>
            <person name="Deal K.R."/>
            <person name="Huo N."/>
            <person name="Zhu T."/>
            <person name="Wang L."/>
            <person name="Wang Y."/>
            <person name="McGuire P.E."/>
            <person name="Liu S."/>
            <person name="Long H."/>
            <person name="Ramasamy R.K."/>
            <person name="Rodriguez J.C."/>
            <person name="Van S.L."/>
            <person name="Yuan L."/>
            <person name="Wang Z."/>
            <person name="Xia Z."/>
            <person name="Xiao L."/>
            <person name="Anderson O.D."/>
            <person name="Ouyang S."/>
            <person name="Liang Y."/>
            <person name="Zimin A.V."/>
            <person name="Pertea G."/>
            <person name="Qi P."/>
            <person name="Bennetzen J.L."/>
            <person name="Dai X."/>
            <person name="Dawson M.W."/>
            <person name="Muller H.G."/>
            <person name="Kugler K."/>
            <person name="Rivarola-Duarte L."/>
            <person name="Spannagl M."/>
            <person name="Mayer K.F.X."/>
            <person name="Lu F.H."/>
            <person name="Bevan M.W."/>
            <person name="Leroy P."/>
            <person name="Li P."/>
            <person name="You F.M."/>
            <person name="Sun Q."/>
            <person name="Liu Z."/>
            <person name="Lyons E."/>
            <person name="Wicker T."/>
            <person name="Salzberg S.L."/>
            <person name="Devos K.M."/>
            <person name="Dvorak J."/>
        </authorList>
    </citation>
    <scope>NUCLEOTIDE SEQUENCE [LARGE SCALE GENOMIC DNA]</scope>
    <source>
        <strain evidence="1">cv. AL8/78</strain>
    </source>
</reference>
<dbReference type="PANTHER" id="PTHR36617">
    <property type="entry name" value="PROTEIN, PUTATIVE-RELATED"/>
    <property type="match status" value="1"/>
</dbReference>